<accession>A0A1X4XX63</accession>
<dbReference type="RefSeq" id="WP_086034394.1">
    <property type="nucleotide sequence ID" value="NZ_MDSU01000018.1"/>
</dbReference>
<feature type="domain" description="TsaA-like" evidence="3">
    <location>
        <begin position="9"/>
        <end position="128"/>
    </location>
</feature>
<dbReference type="PROSITE" id="PS51668">
    <property type="entry name" value="TSAA_2"/>
    <property type="match status" value="1"/>
</dbReference>
<proteinExistence type="inferred from homology"/>
<evidence type="ECO:0000256" key="2">
    <source>
        <dbReference type="ARBA" id="ARBA00033753"/>
    </source>
</evidence>
<dbReference type="OrthoDB" id="9804309at2"/>
<evidence type="ECO:0000256" key="1">
    <source>
        <dbReference type="ARBA" id="ARBA00022691"/>
    </source>
</evidence>
<dbReference type="InterPro" id="IPR036413">
    <property type="entry name" value="YaeB-like_sf"/>
</dbReference>
<dbReference type="Gene3D" id="2.40.30.70">
    <property type="entry name" value="YaeB-like"/>
    <property type="match status" value="1"/>
</dbReference>
<name>A0A1X4XX63_9BACT</name>
<reference evidence="4 5" key="1">
    <citation type="journal article" date="2017" name="Front. Microbiol.">
        <title>Genome Sequence of Desulfurella amilsii Strain TR1 and Comparative Genomics of Desulfurellaceae Family.</title>
        <authorList>
            <person name="Florentino A.P."/>
            <person name="Stams A.J."/>
            <person name="Sanchez-Andrea I."/>
        </authorList>
    </citation>
    <scope>NUCLEOTIDE SEQUENCE [LARGE SCALE GENOMIC DNA]</scope>
    <source>
        <strain evidence="4 5">TR1</strain>
    </source>
</reference>
<dbReference type="InterPro" id="IPR036414">
    <property type="entry name" value="YaeB_N_sf"/>
</dbReference>
<dbReference type="InterPro" id="IPR040372">
    <property type="entry name" value="YaeB-like"/>
</dbReference>
<dbReference type="SUPFAM" id="SSF118196">
    <property type="entry name" value="YaeB-like"/>
    <property type="match status" value="1"/>
</dbReference>
<gene>
    <name evidence="4" type="ORF">DESAMIL20_1676</name>
</gene>
<dbReference type="PANTHER" id="PTHR12818">
    <property type="entry name" value="TRNA (ADENINE(37)-N6)-METHYLTRANSFERASE"/>
    <property type="match status" value="1"/>
</dbReference>
<dbReference type="InterPro" id="IPR023370">
    <property type="entry name" value="TrmO-like_N"/>
</dbReference>
<dbReference type="Proteomes" id="UP000194141">
    <property type="component" value="Unassembled WGS sequence"/>
</dbReference>
<protein>
    <recommendedName>
        <fullName evidence="3">TsaA-like domain-containing protein</fullName>
    </recommendedName>
</protein>
<evidence type="ECO:0000313" key="4">
    <source>
        <dbReference type="EMBL" id="OSS42123.1"/>
    </source>
</evidence>
<dbReference type="AlphaFoldDB" id="A0A1X4XX63"/>
<dbReference type="Pfam" id="PF01980">
    <property type="entry name" value="TrmO_N"/>
    <property type="match status" value="1"/>
</dbReference>
<evidence type="ECO:0000313" key="5">
    <source>
        <dbReference type="Proteomes" id="UP000194141"/>
    </source>
</evidence>
<keyword evidence="1" id="KW-0949">S-adenosyl-L-methionine</keyword>
<keyword evidence="5" id="KW-1185">Reference proteome</keyword>
<evidence type="ECO:0000259" key="3">
    <source>
        <dbReference type="PROSITE" id="PS51668"/>
    </source>
</evidence>
<dbReference type="NCBIfam" id="TIGR00104">
    <property type="entry name" value="tRNA_TsaA"/>
    <property type="match status" value="1"/>
</dbReference>
<dbReference type="PANTHER" id="PTHR12818:SF0">
    <property type="entry name" value="TRNA (ADENINE(37)-N6)-METHYLTRANSFERASE"/>
    <property type="match status" value="1"/>
</dbReference>
<organism evidence="4 5">
    <name type="scientific">Desulfurella amilsii</name>
    <dbReference type="NCBI Taxonomy" id="1562698"/>
    <lineage>
        <taxon>Bacteria</taxon>
        <taxon>Pseudomonadati</taxon>
        <taxon>Campylobacterota</taxon>
        <taxon>Desulfurellia</taxon>
        <taxon>Desulfurellales</taxon>
        <taxon>Desulfurellaceae</taxon>
        <taxon>Desulfurella</taxon>
    </lineage>
</organism>
<comment type="caution">
    <text evidence="4">The sequence shown here is derived from an EMBL/GenBank/DDBJ whole genome shotgun (WGS) entry which is preliminary data.</text>
</comment>
<sequence length="128" mass="14721">MFEDLVIKIEPIGWVESNFEIGQKQKTTGIIHIFDEYKQGLFRLNEFKSIMVLFYFHKFNDFSLIATPPHNNPNKAQYGVFATHSPKRPNHIGVSNVAILEVGEDFIKIDNCDMIPGTPILDIKAQWI</sequence>
<comment type="similarity">
    <text evidence="2">Belongs to the tRNA methyltransferase O family.</text>
</comment>
<dbReference type="EMBL" id="MDSU01000018">
    <property type="protein sequence ID" value="OSS42123.1"/>
    <property type="molecule type" value="Genomic_DNA"/>
</dbReference>
<dbReference type="STRING" id="1562698.DESAMIL20_1676"/>